<reference evidence="2" key="1">
    <citation type="submission" date="2018-06" db="EMBL/GenBank/DDBJ databases">
        <authorList>
            <person name="Helene L.C."/>
            <person name="Dall'Agnol R."/>
            <person name="Delamuta J.R."/>
            <person name="Hungria M."/>
        </authorList>
    </citation>
    <scope>NUCLEOTIDE SEQUENCE [LARGE SCALE GENOMIC DNA]</scope>
    <source>
        <strain evidence="2">CNPSo 3140</strain>
    </source>
</reference>
<reference evidence="1 2" key="2">
    <citation type="submission" date="2018-07" db="EMBL/GenBank/DDBJ databases">
        <title>Diversity of Mesorhizobium strains in Brazil.</title>
        <authorList>
            <person name="Helene L.C.F."/>
            <person name="Dall'Agnol R."/>
            <person name="Delamuta J.R.M."/>
            <person name="Hungria M."/>
        </authorList>
    </citation>
    <scope>NUCLEOTIDE SEQUENCE [LARGE SCALE GENOMIC DNA]</scope>
    <source>
        <strain evidence="1 2">CNPSo 3140</strain>
    </source>
</reference>
<dbReference type="Gene3D" id="2.60.200.30">
    <property type="entry name" value="Probable inorganic polyphosphate/atp-NAD kinase, domain 2"/>
    <property type="match status" value="1"/>
</dbReference>
<protein>
    <recommendedName>
        <fullName evidence="3">ATP-NAD kinase</fullName>
    </recommendedName>
</protein>
<dbReference type="InterPro" id="IPR017437">
    <property type="entry name" value="ATP-NAD_kinase_PpnK-typ_C"/>
</dbReference>
<dbReference type="EMBL" id="QMBQ01000005">
    <property type="protein sequence ID" value="RAZ75202.1"/>
    <property type="molecule type" value="Genomic_DNA"/>
</dbReference>
<evidence type="ECO:0000313" key="2">
    <source>
        <dbReference type="Proteomes" id="UP000251956"/>
    </source>
</evidence>
<dbReference type="Proteomes" id="UP000251956">
    <property type="component" value="Unassembled WGS sequence"/>
</dbReference>
<evidence type="ECO:0008006" key="3">
    <source>
        <dbReference type="Google" id="ProtNLM"/>
    </source>
</evidence>
<dbReference type="InterPro" id="IPR016064">
    <property type="entry name" value="NAD/diacylglycerol_kinase_sf"/>
</dbReference>
<gene>
    <name evidence="1" type="ORF">DPM35_20095</name>
</gene>
<dbReference type="RefSeq" id="WP_112128971.1">
    <property type="nucleotide sequence ID" value="NZ_QMBQ01000005.1"/>
</dbReference>
<accession>A0A330GPP1</accession>
<dbReference type="AlphaFoldDB" id="A0A330GPP1"/>
<proteinExistence type="predicted"/>
<evidence type="ECO:0000313" key="1">
    <source>
        <dbReference type="EMBL" id="RAZ75202.1"/>
    </source>
</evidence>
<keyword evidence="2" id="KW-1185">Reference proteome</keyword>
<dbReference type="SUPFAM" id="SSF111331">
    <property type="entry name" value="NAD kinase/diacylglycerol kinase-like"/>
    <property type="match status" value="1"/>
</dbReference>
<dbReference type="PANTHER" id="PTHR13158">
    <property type="match status" value="1"/>
</dbReference>
<dbReference type="GO" id="GO:0003951">
    <property type="term" value="F:NAD+ kinase activity"/>
    <property type="evidence" value="ECO:0007669"/>
    <property type="project" value="InterPro"/>
</dbReference>
<dbReference type="OrthoDB" id="1889537at2"/>
<organism evidence="1 2">
    <name type="scientific">Mesorhizobium atlanticum</name>
    <dbReference type="NCBI Taxonomy" id="2233532"/>
    <lineage>
        <taxon>Bacteria</taxon>
        <taxon>Pseudomonadati</taxon>
        <taxon>Pseudomonadota</taxon>
        <taxon>Alphaproteobacteria</taxon>
        <taxon>Hyphomicrobiales</taxon>
        <taxon>Phyllobacteriaceae</taxon>
        <taxon>Mesorhizobium</taxon>
    </lineage>
</organism>
<sequence length="298" mass="32533">MAANRPRAVFVTRETDYELLIAHHATRGQARFFLETRGQRLEDVEARHDRFHAVLGTARAAVPADWRQTLVSRADLNRFLFAPDDVIVAVGQDGLVANVAKYLNGQPVLGVNPAPDLYDGVLVRIGAGRLAKLLAASGAGDIQVESRTMVQAELEAGETLLALNEIFVGHRSHQSARYRIEAEGEAEDQSSSGLIVASGTGASGWARSIMEATHLELSLGREEHAVGFWVREPFPSIATATKLRAGKITEKPLFITSRMNEGGVIFADGIEQDFIAFDWGRQARLSPASRVLRLVVDR</sequence>
<dbReference type="GO" id="GO:0019674">
    <property type="term" value="P:NAD+ metabolic process"/>
    <property type="evidence" value="ECO:0007669"/>
    <property type="project" value="InterPro"/>
</dbReference>
<comment type="caution">
    <text evidence="1">The sequence shown here is derived from an EMBL/GenBank/DDBJ whole genome shotgun (WGS) entry which is preliminary data.</text>
</comment>
<name>A0A330GPP1_9HYPH</name>
<dbReference type="PANTHER" id="PTHR13158:SF4">
    <property type="entry name" value="NAD(+) KINASE"/>
    <property type="match status" value="1"/>
</dbReference>